<dbReference type="GO" id="GO:0015562">
    <property type="term" value="F:efflux transmembrane transporter activity"/>
    <property type="evidence" value="ECO:0007669"/>
    <property type="project" value="InterPro"/>
</dbReference>
<keyword evidence="6" id="KW-0472">Membrane</keyword>
<comment type="similarity">
    <text evidence="2">Belongs to the outer membrane factor (OMF) (TC 1.B.17) family.</text>
</comment>
<dbReference type="RefSeq" id="WP_125274262.1">
    <property type="nucleotide sequence ID" value="NZ_RHXE01000022.1"/>
</dbReference>
<name>A0A2W5AI00_ACIJO</name>
<protein>
    <submittedName>
        <fullName evidence="8">TolC family protein</fullName>
    </submittedName>
</protein>
<dbReference type="AlphaFoldDB" id="A0A2W5AI00"/>
<keyword evidence="5" id="KW-0812">Transmembrane</keyword>
<evidence type="ECO:0000256" key="4">
    <source>
        <dbReference type="ARBA" id="ARBA00022452"/>
    </source>
</evidence>
<evidence type="ECO:0000256" key="6">
    <source>
        <dbReference type="ARBA" id="ARBA00023136"/>
    </source>
</evidence>
<comment type="subcellular location">
    <subcellularLocation>
        <location evidence="1">Cell outer membrane</location>
    </subcellularLocation>
</comment>
<evidence type="ECO:0000256" key="1">
    <source>
        <dbReference type="ARBA" id="ARBA00004442"/>
    </source>
</evidence>
<evidence type="ECO:0000256" key="2">
    <source>
        <dbReference type="ARBA" id="ARBA00007613"/>
    </source>
</evidence>
<organism evidence="8 9">
    <name type="scientific">Acinetobacter johnsonii</name>
    <dbReference type="NCBI Taxonomy" id="40214"/>
    <lineage>
        <taxon>Bacteria</taxon>
        <taxon>Pseudomonadati</taxon>
        <taxon>Pseudomonadota</taxon>
        <taxon>Gammaproteobacteria</taxon>
        <taxon>Moraxellales</taxon>
        <taxon>Moraxellaceae</taxon>
        <taxon>Acinetobacter</taxon>
    </lineage>
</organism>
<proteinExistence type="inferred from homology"/>
<accession>A0A2W5AI00</accession>
<dbReference type="Gene3D" id="1.20.1600.10">
    <property type="entry name" value="Outer membrane efflux proteins (OEP)"/>
    <property type="match status" value="1"/>
</dbReference>
<dbReference type="EMBL" id="RHXE01000022">
    <property type="protein sequence ID" value="RSE22445.1"/>
    <property type="molecule type" value="Genomic_DNA"/>
</dbReference>
<reference evidence="8 9" key="1">
    <citation type="submission" date="2018-10" db="EMBL/GenBank/DDBJ databases">
        <title>Transmission dynamics of multidrug resistant bacteria on intensive care unit surfaces.</title>
        <authorList>
            <person name="D'Souza A.W."/>
            <person name="Potter R.F."/>
            <person name="Wallace M."/>
            <person name="Shupe A."/>
            <person name="Patel S."/>
            <person name="Sun S."/>
            <person name="Gul D."/>
            <person name="Kwon J.H."/>
            <person name="Andleeb S."/>
            <person name="Burnham C.-A.D."/>
            <person name="Dantas G."/>
        </authorList>
    </citation>
    <scope>NUCLEOTIDE SEQUENCE [LARGE SCALE GENOMIC DNA]</scope>
    <source>
        <strain evidence="8 9">AJ_385</strain>
    </source>
</reference>
<evidence type="ECO:0000256" key="7">
    <source>
        <dbReference type="ARBA" id="ARBA00023237"/>
    </source>
</evidence>
<gene>
    <name evidence="8" type="ORF">EGT73_10690</name>
</gene>
<comment type="caution">
    <text evidence="8">The sequence shown here is derived from an EMBL/GenBank/DDBJ whole genome shotgun (WGS) entry which is preliminary data.</text>
</comment>
<dbReference type="GO" id="GO:0015288">
    <property type="term" value="F:porin activity"/>
    <property type="evidence" value="ECO:0007669"/>
    <property type="project" value="TreeGrafter"/>
</dbReference>
<dbReference type="InterPro" id="IPR051906">
    <property type="entry name" value="TolC-like"/>
</dbReference>
<dbReference type="SUPFAM" id="SSF56954">
    <property type="entry name" value="Outer membrane efflux proteins (OEP)"/>
    <property type="match status" value="1"/>
</dbReference>
<evidence type="ECO:0000256" key="5">
    <source>
        <dbReference type="ARBA" id="ARBA00022692"/>
    </source>
</evidence>
<evidence type="ECO:0000256" key="3">
    <source>
        <dbReference type="ARBA" id="ARBA00022448"/>
    </source>
</evidence>
<dbReference type="GO" id="GO:1990281">
    <property type="term" value="C:efflux pump complex"/>
    <property type="evidence" value="ECO:0007669"/>
    <property type="project" value="TreeGrafter"/>
</dbReference>
<dbReference type="PANTHER" id="PTHR30026">
    <property type="entry name" value="OUTER MEMBRANE PROTEIN TOLC"/>
    <property type="match status" value="1"/>
</dbReference>
<keyword evidence="4" id="KW-1134">Transmembrane beta strand</keyword>
<keyword evidence="3" id="KW-0813">Transport</keyword>
<dbReference type="InterPro" id="IPR003423">
    <property type="entry name" value="OMP_efflux"/>
</dbReference>
<dbReference type="Proteomes" id="UP000277537">
    <property type="component" value="Unassembled WGS sequence"/>
</dbReference>
<dbReference type="PANTHER" id="PTHR30026:SF5">
    <property type="entry name" value="ABC-TYPE EFFLUX SYSTEM SECRETIN COMPONENT"/>
    <property type="match status" value="1"/>
</dbReference>
<dbReference type="Pfam" id="PF02321">
    <property type="entry name" value="OEP"/>
    <property type="match status" value="1"/>
</dbReference>
<keyword evidence="7" id="KW-0998">Cell outer membrane</keyword>
<evidence type="ECO:0000313" key="9">
    <source>
        <dbReference type="Proteomes" id="UP000277537"/>
    </source>
</evidence>
<sequence>MPQRLFNMLNTPANKFLLRTSLPSILSLSMFGLSLGISSTTFAASISYQQAEQSVLQDSYSTQATQALQQASKLEAEAVKGLGLPRIDLNVRAYAFHNELDVPLGALKNNLEHTLSQSINDRINQQNLPPNISDPLKEGINQTIHNGVGLIPDSSQITLEDQVIRPTISAMMPLYTGGLTSSAKQVANIKAKRSELSTKQQQDLQRFELIQAYFNVQLQKQLFASSQYNWHAMQKHYDNALKLEQQGFISKGQRMQFEVAKNNAQRSEQASQANLKASLFQLNNLLQSSQITELTTPLFINSTQNQDLNTLLRSYADQSALVQKLQMDTQLAQANVTAQNAAKKPHIFAFGEYSLDDKNNWIVGLAAQYNLFSGIDKNKNVQAAELQRYASELMTARTKQEIENVIYKSYSEATTAQQSDQLLQQNIKAAQENLRIQELSFKEDMGTATQVIDAQNMLSALKAETALNAYKYVMSLATLLQSHGSIHQFQTYLLQPNTRFIR</sequence>
<evidence type="ECO:0000313" key="8">
    <source>
        <dbReference type="EMBL" id="RSE22445.1"/>
    </source>
</evidence>
<dbReference type="GO" id="GO:0009279">
    <property type="term" value="C:cell outer membrane"/>
    <property type="evidence" value="ECO:0007669"/>
    <property type="project" value="UniProtKB-SubCell"/>
</dbReference>